<evidence type="ECO:0000256" key="1">
    <source>
        <dbReference type="SAM" id="MobiDB-lite"/>
    </source>
</evidence>
<protein>
    <submittedName>
        <fullName evidence="2">Uncharacterized protein</fullName>
    </submittedName>
</protein>
<feature type="compositionally biased region" description="Polar residues" evidence="1">
    <location>
        <begin position="92"/>
        <end position="111"/>
    </location>
</feature>
<feature type="region of interest" description="Disordered" evidence="1">
    <location>
        <begin position="55"/>
        <end position="111"/>
    </location>
</feature>
<gene>
    <name evidence="2" type="ORF">KIN20_023670</name>
</gene>
<sequence length="111" mass="12193">MYRCNQHHCNCLVYVCITHLRWLSHLSFSTKIRIAFRHQSSHQYRRLNHPAVIHSGSSASSAASSASGVVPPATSPATVPVTPTSMMPNVHRNITNSGGNFLQQNSMSYTG</sequence>
<name>A0AAD5MVZ2_PARTN</name>
<keyword evidence="3" id="KW-1185">Reference proteome</keyword>
<dbReference type="AlphaFoldDB" id="A0AAD5MVZ2"/>
<reference evidence="2" key="1">
    <citation type="submission" date="2021-06" db="EMBL/GenBank/DDBJ databases">
        <title>Parelaphostrongylus tenuis whole genome reference sequence.</title>
        <authorList>
            <person name="Garwood T.J."/>
            <person name="Larsen P.A."/>
            <person name="Fountain-Jones N.M."/>
            <person name="Garbe J.R."/>
            <person name="Macchietto M.G."/>
            <person name="Kania S.A."/>
            <person name="Gerhold R.W."/>
            <person name="Richards J.E."/>
            <person name="Wolf T.M."/>
        </authorList>
    </citation>
    <scope>NUCLEOTIDE SEQUENCE</scope>
    <source>
        <strain evidence="2">MNPRO001-30</strain>
        <tissue evidence="2">Meninges</tissue>
    </source>
</reference>
<organism evidence="2 3">
    <name type="scientific">Parelaphostrongylus tenuis</name>
    <name type="common">Meningeal worm</name>
    <dbReference type="NCBI Taxonomy" id="148309"/>
    <lineage>
        <taxon>Eukaryota</taxon>
        <taxon>Metazoa</taxon>
        <taxon>Ecdysozoa</taxon>
        <taxon>Nematoda</taxon>
        <taxon>Chromadorea</taxon>
        <taxon>Rhabditida</taxon>
        <taxon>Rhabditina</taxon>
        <taxon>Rhabditomorpha</taxon>
        <taxon>Strongyloidea</taxon>
        <taxon>Metastrongylidae</taxon>
        <taxon>Parelaphostrongylus</taxon>
    </lineage>
</organism>
<feature type="compositionally biased region" description="Low complexity" evidence="1">
    <location>
        <begin position="55"/>
        <end position="88"/>
    </location>
</feature>
<evidence type="ECO:0000313" key="3">
    <source>
        <dbReference type="Proteomes" id="UP001196413"/>
    </source>
</evidence>
<dbReference type="EMBL" id="JAHQIW010004797">
    <property type="protein sequence ID" value="KAJ1363743.1"/>
    <property type="molecule type" value="Genomic_DNA"/>
</dbReference>
<evidence type="ECO:0000313" key="2">
    <source>
        <dbReference type="EMBL" id="KAJ1363743.1"/>
    </source>
</evidence>
<dbReference type="Proteomes" id="UP001196413">
    <property type="component" value="Unassembled WGS sequence"/>
</dbReference>
<accession>A0AAD5MVZ2</accession>
<comment type="caution">
    <text evidence="2">The sequence shown here is derived from an EMBL/GenBank/DDBJ whole genome shotgun (WGS) entry which is preliminary data.</text>
</comment>
<proteinExistence type="predicted"/>